<dbReference type="PANTHER" id="PTHR23503">
    <property type="entry name" value="SOLUTE CARRIER FAMILY 2"/>
    <property type="match status" value="1"/>
</dbReference>
<feature type="transmembrane region" description="Helical" evidence="8">
    <location>
        <begin position="409"/>
        <end position="432"/>
    </location>
</feature>
<dbReference type="SUPFAM" id="SSF103473">
    <property type="entry name" value="MFS general substrate transporter"/>
    <property type="match status" value="1"/>
</dbReference>
<keyword evidence="6 8" id="KW-0472">Membrane</keyword>
<dbReference type="Proteomes" id="UP000492821">
    <property type="component" value="Unassembled WGS sequence"/>
</dbReference>
<evidence type="ECO:0000313" key="11">
    <source>
        <dbReference type="WBParaSite" id="Pan_g2540.t1"/>
    </source>
</evidence>
<feature type="transmembrane region" description="Helical" evidence="8">
    <location>
        <begin position="340"/>
        <end position="358"/>
    </location>
</feature>
<keyword evidence="5 8" id="KW-1133">Transmembrane helix</keyword>
<keyword evidence="4 8" id="KW-0812">Transmembrane</keyword>
<evidence type="ECO:0000313" key="10">
    <source>
        <dbReference type="Proteomes" id="UP000492821"/>
    </source>
</evidence>
<feature type="domain" description="Major facilitator superfamily (MFS) profile" evidence="9">
    <location>
        <begin position="46"/>
        <end position="497"/>
    </location>
</feature>
<feature type="transmembrane region" description="Helical" evidence="8">
    <location>
        <begin position="217"/>
        <end position="238"/>
    </location>
</feature>
<protein>
    <submittedName>
        <fullName evidence="11">MFS domain-containing protein</fullName>
    </submittedName>
</protein>
<evidence type="ECO:0000259" key="9">
    <source>
        <dbReference type="PROSITE" id="PS50850"/>
    </source>
</evidence>
<dbReference type="PANTHER" id="PTHR23503:SF8">
    <property type="entry name" value="FACILITATED GLUCOSE TRANSPORTER PROTEIN 1"/>
    <property type="match status" value="1"/>
</dbReference>
<dbReference type="InterPro" id="IPR005829">
    <property type="entry name" value="Sugar_transporter_CS"/>
</dbReference>
<feature type="transmembrane region" description="Helical" evidence="8">
    <location>
        <begin position="444"/>
        <end position="464"/>
    </location>
</feature>
<evidence type="ECO:0000256" key="6">
    <source>
        <dbReference type="ARBA" id="ARBA00023136"/>
    </source>
</evidence>
<dbReference type="FunFam" id="1.20.1250.20:FF:001511">
    <property type="entry name" value="Solute carrier family 2, facilitated glucose transporter member 5"/>
    <property type="match status" value="1"/>
</dbReference>
<evidence type="ECO:0000256" key="4">
    <source>
        <dbReference type="ARBA" id="ARBA00022692"/>
    </source>
</evidence>
<dbReference type="InterPro" id="IPR005828">
    <property type="entry name" value="MFS_sugar_transport-like"/>
</dbReference>
<evidence type="ECO:0000256" key="1">
    <source>
        <dbReference type="ARBA" id="ARBA00004651"/>
    </source>
</evidence>
<feature type="transmembrane region" description="Helical" evidence="8">
    <location>
        <begin position="94"/>
        <end position="113"/>
    </location>
</feature>
<evidence type="ECO:0000256" key="3">
    <source>
        <dbReference type="ARBA" id="ARBA00022475"/>
    </source>
</evidence>
<comment type="similarity">
    <text evidence="7">Belongs to the major facilitator superfamily. Sugar transporter (TC 2.A.1.1) family.</text>
</comment>
<dbReference type="InterPro" id="IPR003663">
    <property type="entry name" value="Sugar/inositol_transpt"/>
</dbReference>
<dbReference type="Pfam" id="PF00083">
    <property type="entry name" value="Sugar_tr"/>
    <property type="match status" value="1"/>
</dbReference>
<feature type="transmembrane region" description="Helical" evidence="8">
    <location>
        <begin position="38"/>
        <end position="59"/>
    </location>
</feature>
<keyword evidence="10" id="KW-1185">Reference proteome</keyword>
<accession>A0A7E4VSJ9</accession>
<feature type="transmembrane region" description="Helical" evidence="8">
    <location>
        <begin position="125"/>
        <end position="146"/>
    </location>
</feature>
<name>A0A7E4VSJ9_PANRE</name>
<comment type="subcellular location">
    <subcellularLocation>
        <location evidence="1">Cell membrane</location>
        <topology evidence="1">Multi-pass membrane protein</topology>
    </subcellularLocation>
</comment>
<dbReference type="InterPro" id="IPR045263">
    <property type="entry name" value="GLUT"/>
</dbReference>
<organism evidence="10 11">
    <name type="scientific">Panagrellus redivivus</name>
    <name type="common">Microworm</name>
    <dbReference type="NCBI Taxonomy" id="6233"/>
    <lineage>
        <taxon>Eukaryota</taxon>
        <taxon>Metazoa</taxon>
        <taxon>Ecdysozoa</taxon>
        <taxon>Nematoda</taxon>
        <taxon>Chromadorea</taxon>
        <taxon>Rhabditida</taxon>
        <taxon>Tylenchina</taxon>
        <taxon>Panagrolaimomorpha</taxon>
        <taxon>Panagrolaimoidea</taxon>
        <taxon>Panagrolaimidae</taxon>
        <taxon>Panagrellus</taxon>
    </lineage>
</organism>
<dbReference type="PROSITE" id="PS00217">
    <property type="entry name" value="SUGAR_TRANSPORT_2"/>
    <property type="match status" value="1"/>
</dbReference>
<reference evidence="11" key="2">
    <citation type="submission" date="2020-10" db="UniProtKB">
        <authorList>
            <consortium name="WormBaseParasite"/>
        </authorList>
    </citation>
    <scope>IDENTIFICATION</scope>
</reference>
<reference evidence="10" key="1">
    <citation type="journal article" date="2013" name="Genetics">
        <title>The draft genome and transcriptome of Panagrellus redivivus are shaped by the harsh demands of a free-living lifestyle.</title>
        <authorList>
            <person name="Srinivasan J."/>
            <person name="Dillman A.R."/>
            <person name="Macchietto M.G."/>
            <person name="Heikkinen L."/>
            <person name="Lakso M."/>
            <person name="Fracchia K.M."/>
            <person name="Antoshechkin I."/>
            <person name="Mortazavi A."/>
            <person name="Wong G."/>
            <person name="Sternberg P.W."/>
        </authorList>
    </citation>
    <scope>NUCLEOTIDE SEQUENCE [LARGE SCALE GENOMIC DNA]</scope>
    <source>
        <strain evidence="10">MT8872</strain>
    </source>
</reference>
<keyword evidence="3" id="KW-1003">Cell membrane</keyword>
<feature type="transmembrane region" description="Helical" evidence="8">
    <location>
        <begin position="470"/>
        <end position="490"/>
    </location>
</feature>
<sequence>MSKHIPLEQNFQQSSPKTVTLTDDELAAELRKPFYNRWTLLLVVTVFAAVFGSSFQSGFHTGCVNPIGLEAASWVNGSSNRMYGTALTKPEVDFQWSLTVGQLNIGGLVGGYISQHASHQFGRRGALLLNNIILFVGVAVMSLARYVDVYQLLPIGRFFVGVCCGLGSAIVPMFVTEIAPITKRGALGSLHQLTFTFSMLVSSIVGLPEFLGNVDYWQLIFAVSCIPGLIQLVILPFCPESPKYSITVRKNVNKATHDLQRLRGYEDVATEMTFLKREAAKSHQIKRVSMLELFRNPIYRFRTIIAIMLMLALQFSGISAVFFFSRTIFTEAGLTGKMPFYATIFMNVLNFGMTIIAAKLMDHRHFGRRVLLLAGLCGMCVCTVMIVVSMCLSTSILPAEVRTFGSYSSVAWVLLFVVFFAMGPGPIPWFFCNEIFPAHAKGTAASVAVMCNWIAGGVVGIFFLPMTNILGHYSFLVFTVTLLWFIFFMYKYLPETKGKTVQEVEQEMGIFDPLEMDLPNVKTSLISKC</sequence>
<dbReference type="GO" id="GO:0005353">
    <property type="term" value="F:fructose transmembrane transporter activity"/>
    <property type="evidence" value="ECO:0007669"/>
    <property type="project" value="UniProtKB-ARBA"/>
</dbReference>
<keyword evidence="2 7" id="KW-0813">Transport</keyword>
<dbReference type="WBParaSite" id="Pan_g2540.t1">
    <property type="protein sequence ID" value="Pan_g2540.t1"/>
    <property type="gene ID" value="Pan_g2540"/>
</dbReference>
<dbReference type="InterPro" id="IPR020846">
    <property type="entry name" value="MFS_dom"/>
</dbReference>
<evidence type="ECO:0000256" key="8">
    <source>
        <dbReference type="SAM" id="Phobius"/>
    </source>
</evidence>
<dbReference type="InterPro" id="IPR036259">
    <property type="entry name" value="MFS_trans_sf"/>
</dbReference>
<feature type="transmembrane region" description="Helical" evidence="8">
    <location>
        <begin position="304"/>
        <end position="328"/>
    </location>
</feature>
<feature type="transmembrane region" description="Helical" evidence="8">
    <location>
        <begin position="370"/>
        <end position="397"/>
    </location>
</feature>
<evidence type="ECO:0000256" key="5">
    <source>
        <dbReference type="ARBA" id="ARBA00022989"/>
    </source>
</evidence>
<dbReference type="PROSITE" id="PS50850">
    <property type="entry name" value="MFS"/>
    <property type="match status" value="1"/>
</dbReference>
<dbReference type="AlphaFoldDB" id="A0A7E4VSJ9"/>
<dbReference type="GO" id="GO:0005886">
    <property type="term" value="C:plasma membrane"/>
    <property type="evidence" value="ECO:0007669"/>
    <property type="project" value="UniProtKB-SubCell"/>
</dbReference>
<feature type="transmembrane region" description="Helical" evidence="8">
    <location>
        <begin position="193"/>
        <end position="211"/>
    </location>
</feature>
<evidence type="ECO:0000256" key="7">
    <source>
        <dbReference type="RuleBase" id="RU003346"/>
    </source>
</evidence>
<dbReference type="NCBIfam" id="TIGR00879">
    <property type="entry name" value="SP"/>
    <property type="match status" value="1"/>
</dbReference>
<proteinExistence type="inferred from homology"/>
<dbReference type="GO" id="GO:1990539">
    <property type="term" value="P:fructose import across plasma membrane"/>
    <property type="evidence" value="ECO:0007669"/>
    <property type="project" value="UniProtKB-ARBA"/>
</dbReference>
<dbReference type="PRINTS" id="PR00171">
    <property type="entry name" value="SUGRTRNSPORT"/>
</dbReference>
<dbReference type="Gene3D" id="1.20.1250.20">
    <property type="entry name" value="MFS general substrate transporter like domains"/>
    <property type="match status" value="1"/>
</dbReference>
<evidence type="ECO:0000256" key="2">
    <source>
        <dbReference type="ARBA" id="ARBA00022448"/>
    </source>
</evidence>
<feature type="transmembrane region" description="Helical" evidence="8">
    <location>
        <begin position="158"/>
        <end position="181"/>
    </location>
</feature>